<gene>
    <name evidence="1" type="ORF">IQ260_11305</name>
</gene>
<accession>A0A928ZRY5</accession>
<keyword evidence="2" id="KW-1185">Reference proteome</keyword>
<proteinExistence type="predicted"/>
<dbReference type="EMBL" id="JADEXP010000083">
    <property type="protein sequence ID" value="MBE9067243.1"/>
    <property type="molecule type" value="Genomic_DNA"/>
</dbReference>
<dbReference type="AlphaFoldDB" id="A0A928ZRY5"/>
<sequence>MTMKSQKTPILPALWVYLSQPLLNTKCGLILNPLKFTIPYRIRLLERCFAKDYELEQNRQHLELCWGKSFVLRQVHELVRAE</sequence>
<evidence type="ECO:0000313" key="1">
    <source>
        <dbReference type="EMBL" id="MBE9067243.1"/>
    </source>
</evidence>
<evidence type="ECO:0000313" key="2">
    <source>
        <dbReference type="Proteomes" id="UP000615026"/>
    </source>
</evidence>
<comment type="caution">
    <text evidence="1">The sequence shown here is derived from an EMBL/GenBank/DDBJ whole genome shotgun (WGS) entry which is preliminary data.</text>
</comment>
<dbReference type="Proteomes" id="UP000615026">
    <property type="component" value="Unassembled WGS sequence"/>
</dbReference>
<name>A0A928ZRY5_LEPEC</name>
<organism evidence="1 2">
    <name type="scientific">Leptolyngbya cf. ectocarpi LEGE 11479</name>
    <dbReference type="NCBI Taxonomy" id="1828722"/>
    <lineage>
        <taxon>Bacteria</taxon>
        <taxon>Bacillati</taxon>
        <taxon>Cyanobacteriota</taxon>
        <taxon>Cyanophyceae</taxon>
        <taxon>Leptolyngbyales</taxon>
        <taxon>Leptolyngbyaceae</taxon>
        <taxon>Leptolyngbya group</taxon>
        <taxon>Leptolyngbya</taxon>
    </lineage>
</organism>
<protein>
    <submittedName>
        <fullName evidence="1">Uncharacterized protein</fullName>
    </submittedName>
</protein>
<reference evidence="1" key="1">
    <citation type="submission" date="2020-10" db="EMBL/GenBank/DDBJ databases">
        <authorList>
            <person name="Castelo-Branco R."/>
            <person name="Eusebio N."/>
            <person name="Adriana R."/>
            <person name="Vieira A."/>
            <person name="Brugerolle De Fraissinette N."/>
            <person name="Rezende De Castro R."/>
            <person name="Schneider M.P."/>
            <person name="Vasconcelos V."/>
            <person name="Leao P.N."/>
        </authorList>
    </citation>
    <scope>NUCLEOTIDE SEQUENCE</scope>
    <source>
        <strain evidence="1">LEGE 11479</strain>
    </source>
</reference>
<dbReference type="RefSeq" id="WP_193993210.1">
    <property type="nucleotide sequence ID" value="NZ_JADEXP010000083.1"/>
</dbReference>